<dbReference type="InterPro" id="IPR034466">
    <property type="entry name" value="Methyltransferase_Class_B"/>
</dbReference>
<reference evidence="8" key="1">
    <citation type="submission" date="2024-05" db="EMBL/GenBank/DDBJ databases">
        <title>Isolation and characterization of Sporomusa carbonis sp. nov., a carboxydotrophic hydrogenogen in the genus of Sporomusa isolated from a charcoal burning pile.</title>
        <authorList>
            <person name="Boeer T."/>
            <person name="Rosenbaum F."/>
            <person name="Eysell L."/>
            <person name="Mueller V."/>
            <person name="Daniel R."/>
            <person name="Poehlein A."/>
        </authorList>
    </citation>
    <scope>NUCLEOTIDE SEQUENCE [LARGE SCALE GENOMIC DNA]</scope>
    <source>
        <strain evidence="8">DSM 10669</strain>
    </source>
</reference>
<dbReference type="InterPro" id="IPR023404">
    <property type="entry name" value="rSAM_horseshoe"/>
</dbReference>
<dbReference type="InterPro" id="IPR007197">
    <property type="entry name" value="rSAM"/>
</dbReference>
<dbReference type="SMART" id="SM00729">
    <property type="entry name" value="Elp3"/>
    <property type="match status" value="1"/>
</dbReference>
<dbReference type="EMBL" id="CP155573">
    <property type="protein sequence ID" value="XFO64679.1"/>
    <property type="molecule type" value="Genomic_DNA"/>
</dbReference>
<dbReference type="PANTHER" id="PTHR43409">
    <property type="entry name" value="ANAEROBIC MAGNESIUM-PROTOPORPHYRIN IX MONOMETHYL ESTER CYCLASE-RELATED"/>
    <property type="match status" value="1"/>
</dbReference>
<keyword evidence="3" id="KW-0479">Metal-binding</keyword>
<dbReference type="InterPro" id="IPR058240">
    <property type="entry name" value="rSAM_sf"/>
</dbReference>
<name>A0ABZ3IGX6_9FIRM</name>
<dbReference type="InterPro" id="IPR036724">
    <property type="entry name" value="Cobalamin-bd_sf"/>
</dbReference>
<sequence length="587" mass="66745">MNMPEHITQEFLDLIKLPNPNPNAKRLNYLLVMPRIAMNDDTIYMMPYGFCLVSSALKASGRNVFTLNLNYKTNPYELLRQVIVNNSIDVVATGGLSGQFSLLKEILGTAKSVNQNIITIAGGGIITADPNVAMEALGTADYGIIGEGEIAINDLAYALENNEDINSVAGLVLPDGTITVQRPEIANLDILPFPDYDGLELAMLLRDNLHAQSWFENNAVSITLSRSCPYNCTFCFHSSGKKYRRRSLDNIFEELDWITEKYGGSFFIINDELFIANKRFLTAFCSRIKKYNIRYWVQTRVDTVSKEILQLLKDSGCSVISYGVESADNRILKSMRKNITVEQIERAFDLALEVGLPAYGNLIFGDLEETPETIGNCLNWWKNHPQYNIFILYILTFPGTHLYKVAYERGIIKDRVKYLIDNDTQINVTKMSDEEYWDIIKKVELFQIMTANGVDVDFADISEKISVLRSNMEKLVTKHKIAIWPTIFSTINLLNSISEMFVNADNVFFVNSAPKDTRLQGIERFGKSVFEPDIILEHNIDIVLYAYTQAASAERIYERICTVIRDQYPQIKRVIRLSELLDKNFVC</sequence>
<dbReference type="CDD" id="cd01335">
    <property type="entry name" value="Radical_SAM"/>
    <property type="match status" value="1"/>
</dbReference>
<dbReference type="SFLD" id="SFLDG01082">
    <property type="entry name" value="B12-binding_domain_containing"/>
    <property type="match status" value="1"/>
</dbReference>
<protein>
    <submittedName>
        <fullName evidence="8">Uncharacterized protein</fullName>
    </submittedName>
</protein>
<evidence type="ECO:0000313" key="9">
    <source>
        <dbReference type="Proteomes" id="UP000216752"/>
    </source>
</evidence>
<dbReference type="InterPro" id="IPR051198">
    <property type="entry name" value="BchE-like"/>
</dbReference>
<keyword evidence="4" id="KW-0408">Iron</keyword>
<keyword evidence="2" id="KW-0949">S-adenosyl-L-methionine</keyword>
<dbReference type="PROSITE" id="PS51332">
    <property type="entry name" value="B12_BINDING"/>
    <property type="match status" value="1"/>
</dbReference>
<dbReference type="SFLD" id="SFLDG01123">
    <property type="entry name" value="methyltransferase_(Class_B)"/>
    <property type="match status" value="1"/>
</dbReference>
<proteinExistence type="predicted"/>
<evidence type="ECO:0000256" key="3">
    <source>
        <dbReference type="ARBA" id="ARBA00022723"/>
    </source>
</evidence>
<evidence type="ECO:0000259" key="7">
    <source>
        <dbReference type="PROSITE" id="PS51918"/>
    </source>
</evidence>
<organism evidence="8 9">
    <name type="scientific">Sporomusa silvacetica DSM 10669</name>
    <dbReference type="NCBI Taxonomy" id="1123289"/>
    <lineage>
        <taxon>Bacteria</taxon>
        <taxon>Bacillati</taxon>
        <taxon>Bacillota</taxon>
        <taxon>Negativicutes</taxon>
        <taxon>Selenomonadales</taxon>
        <taxon>Sporomusaceae</taxon>
        <taxon>Sporomusa</taxon>
    </lineage>
</organism>
<dbReference type="Gene3D" id="3.80.30.20">
    <property type="entry name" value="tm_1862 like domain"/>
    <property type="match status" value="1"/>
</dbReference>
<dbReference type="PROSITE" id="PS51918">
    <property type="entry name" value="RADICAL_SAM"/>
    <property type="match status" value="1"/>
</dbReference>
<dbReference type="SUPFAM" id="SSF102114">
    <property type="entry name" value="Radical SAM enzymes"/>
    <property type="match status" value="1"/>
</dbReference>
<keyword evidence="9" id="KW-1185">Reference proteome</keyword>
<evidence type="ECO:0000256" key="4">
    <source>
        <dbReference type="ARBA" id="ARBA00023004"/>
    </source>
</evidence>
<evidence type="ECO:0000259" key="6">
    <source>
        <dbReference type="PROSITE" id="PS51332"/>
    </source>
</evidence>
<keyword evidence="5" id="KW-0411">Iron-sulfur</keyword>
<dbReference type="SUPFAM" id="SSF52242">
    <property type="entry name" value="Cobalamin (vitamin B12)-binding domain"/>
    <property type="match status" value="1"/>
</dbReference>
<dbReference type="Pfam" id="PF04055">
    <property type="entry name" value="Radical_SAM"/>
    <property type="match status" value="1"/>
</dbReference>
<dbReference type="Proteomes" id="UP000216752">
    <property type="component" value="Chromosome"/>
</dbReference>
<feature type="domain" description="Radical SAM core" evidence="7">
    <location>
        <begin position="214"/>
        <end position="435"/>
    </location>
</feature>
<evidence type="ECO:0000313" key="8">
    <source>
        <dbReference type="EMBL" id="XFO64679.1"/>
    </source>
</evidence>
<dbReference type="Gene3D" id="3.40.50.280">
    <property type="entry name" value="Cobalamin-binding domain"/>
    <property type="match status" value="1"/>
</dbReference>
<evidence type="ECO:0000256" key="5">
    <source>
        <dbReference type="ARBA" id="ARBA00023014"/>
    </source>
</evidence>
<dbReference type="InterPro" id="IPR006638">
    <property type="entry name" value="Elp3/MiaA/NifB-like_rSAM"/>
</dbReference>
<comment type="cofactor">
    <cofactor evidence="1">
        <name>[4Fe-4S] cluster</name>
        <dbReference type="ChEBI" id="CHEBI:49883"/>
    </cofactor>
</comment>
<evidence type="ECO:0000256" key="1">
    <source>
        <dbReference type="ARBA" id="ARBA00001966"/>
    </source>
</evidence>
<dbReference type="Pfam" id="PF02310">
    <property type="entry name" value="B12-binding"/>
    <property type="match status" value="1"/>
</dbReference>
<dbReference type="InterPro" id="IPR006158">
    <property type="entry name" value="Cobalamin-bd"/>
</dbReference>
<accession>A0ABZ3IGX6</accession>
<feature type="domain" description="B12-binding" evidence="6">
    <location>
        <begin position="33"/>
        <end position="166"/>
    </location>
</feature>
<gene>
    <name evidence="8" type="ORF">SPSIL_007820</name>
</gene>
<dbReference type="RefSeq" id="WP_094606112.1">
    <property type="nucleotide sequence ID" value="NZ_CP155573.1"/>
</dbReference>
<evidence type="ECO:0000256" key="2">
    <source>
        <dbReference type="ARBA" id="ARBA00022691"/>
    </source>
</evidence>
<dbReference type="SFLD" id="SFLDS00029">
    <property type="entry name" value="Radical_SAM"/>
    <property type="match status" value="1"/>
</dbReference>